<dbReference type="EMBL" id="VYZN01000018">
    <property type="protein sequence ID" value="KAE9537691.1"/>
    <property type="molecule type" value="Genomic_DNA"/>
</dbReference>
<evidence type="ECO:0000313" key="1">
    <source>
        <dbReference type="EMBL" id="KAE9537691.1"/>
    </source>
</evidence>
<name>A0A6G0TU61_APHGL</name>
<reference evidence="1 2" key="1">
    <citation type="submission" date="2019-08" db="EMBL/GenBank/DDBJ databases">
        <title>The genome of the soybean aphid Biotype 1, its phylome, world population structure and adaptation to the North American continent.</title>
        <authorList>
            <person name="Giordano R."/>
            <person name="Donthu R.K."/>
            <person name="Hernandez A.G."/>
            <person name="Wright C.L."/>
            <person name="Zimin A.V."/>
        </authorList>
    </citation>
    <scope>NUCLEOTIDE SEQUENCE [LARGE SCALE GENOMIC DNA]</scope>
    <source>
        <tissue evidence="1">Whole aphids</tissue>
    </source>
</reference>
<gene>
    <name evidence="1" type="ORF">AGLY_006714</name>
</gene>
<feature type="non-terminal residue" evidence="1">
    <location>
        <position position="1"/>
    </location>
</feature>
<evidence type="ECO:0000313" key="2">
    <source>
        <dbReference type="Proteomes" id="UP000475862"/>
    </source>
</evidence>
<organism evidence="1 2">
    <name type="scientific">Aphis glycines</name>
    <name type="common">Soybean aphid</name>
    <dbReference type="NCBI Taxonomy" id="307491"/>
    <lineage>
        <taxon>Eukaryota</taxon>
        <taxon>Metazoa</taxon>
        <taxon>Ecdysozoa</taxon>
        <taxon>Arthropoda</taxon>
        <taxon>Hexapoda</taxon>
        <taxon>Insecta</taxon>
        <taxon>Pterygota</taxon>
        <taxon>Neoptera</taxon>
        <taxon>Paraneoptera</taxon>
        <taxon>Hemiptera</taxon>
        <taxon>Sternorrhyncha</taxon>
        <taxon>Aphidomorpha</taxon>
        <taxon>Aphidoidea</taxon>
        <taxon>Aphididae</taxon>
        <taxon>Aphidini</taxon>
        <taxon>Aphis</taxon>
        <taxon>Aphis</taxon>
    </lineage>
</organism>
<protein>
    <submittedName>
        <fullName evidence="1">Uncharacterized protein</fullName>
    </submittedName>
</protein>
<accession>A0A6G0TU61</accession>
<comment type="caution">
    <text evidence="1">The sequence shown here is derived from an EMBL/GenBank/DDBJ whole genome shotgun (WGS) entry which is preliminary data.</text>
</comment>
<dbReference type="Proteomes" id="UP000475862">
    <property type="component" value="Unassembled WGS sequence"/>
</dbReference>
<proteinExistence type="predicted"/>
<keyword evidence="2" id="KW-1185">Reference proteome</keyword>
<dbReference type="AlphaFoldDB" id="A0A6G0TU61"/>
<sequence>SIFHNFVLKMIENCYLLRLTRDFLQKCKMPMGIKISVLIITYMDKFVSPQRYRTLLKLYKKISRSSINIGDSEVFPFPKKNHPLRAKYDNNFRNNNSTLYGGRIITNKYQKICCSIQILALMITNVIFHFVDNNCMYNVYVSNSNLCCVINKKMKNNRLPTQYYNQNRMERSRNKTFEVAGQLEVYEPMLLAICLHQISYLTKVLPIDLTSVDVIQPNTLLQQIEHSMTLLDDLDLAARLSCSSITSACSNNLNLLAKNLFLISKKFPLPTSILKVKPPSAMLNMNFLVILSSLSFSVPMPAATLALSASSNNFFLASSSACNAFADASAAFFSSYKIRNVSDVATELLSFCSVDEISDCSTLTTLSLSCVLSFSGVFSSVVVSSGVSILADNSFSILTGGLSLSVLSSDLISIGLSSAVAGICTTFGLLSVSTSVFSETVVVGVEASERGTGVELVDASAALIV</sequence>